<evidence type="ECO:0000313" key="4">
    <source>
        <dbReference type="EMBL" id="ALE02040.1"/>
    </source>
</evidence>
<dbReference type="PROSITE" id="PS00045">
    <property type="entry name" value="HISTONE_LIKE"/>
    <property type="match status" value="1"/>
</dbReference>
<dbReference type="GO" id="GO:0005829">
    <property type="term" value="C:cytosol"/>
    <property type="evidence" value="ECO:0007669"/>
    <property type="project" value="TreeGrafter"/>
</dbReference>
<dbReference type="InterPro" id="IPR000119">
    <property type="entry name" value="Hist_DNA-bd"/>
</dbReference>
<name>A0A0M5KT31_9GAMM</name>
<proteinExistence type="inferred from homology"/>
<dbReference type="GO" id="GO:0030527">
    <property type="term" value="F:structural constituent of chromatin"/>
    <property type="evidence" value="ECO:0007669"/>
    <property type="project" value="InterPro"/>
</dbReference>
<reference evidence="4 5" key="1">
    <citation type="journal article" date="2015" name="Genome Announc.">
        <title>Genome Sequence of 'Candidatus Thioglobus singularis' Strain PS1, a Mixotroph from the SUP05 Clade of Marine Gammaproteobacteria.</title>
        <authorList>
            <person name="Marshall K.T."/>
            <person name="Morris R.M."/>
        </authorList>
    </citation>
    <scope>NUCLEOTIDE SEQUENCE [LARGE SCALE GENOMIC DNA]</scope>
    <source>
        <strain evidence="4 5">PS1</strain>
    </source>
</reference>
<protein>
    <submittedName>
        <fullName evidence="4">Transcriptional regulator</fullName>
    </submittedName>
</protein>
<dbReference type="InterPro" id="IPR010992">
    <property type="entry name" value="IHF-like_DNA-bd_dom_sf"/>
</dbReference>
<keyword evidence="2" id="KW-0238">DNA-binding</keyword>
<dbReference type="CDD" id="cd13836">
    <property type="entry name" value="IHF_B"/>
    <property type="match status" value="1"/>
</dbReference>
<dbReference type="GO" id="GO:0003677">
    <property type="term" value="F:DNA binding"/>
    <property type="evidence" value="ECO:0007669"/>
    <property type="project" value="UniProtKB-KW"/>
</dbReference>
<gene>
    <name evidence="4" type="ORF">W908_05435</name>
</gene>
<dbReference type="AlphaFoldDB" id="A0A0M5KT31"/>
<dbReference type="PRINTS" id="PR01727">
    <property type="entry name" value="DNABINDINGHU"/>
</dbReference>
<dbReference type="KEGG" id="tsn:W908_05435"/>
<dbReference type="Pfam" id="PF00216">
    <property type="entry name" value="Bac_DNA_binding"/>
    <property type="match status" value="1"/>
</dbReference>
<dbReference type="PATRIC" id="fig|1125411.7.peg.1071"/>
<sequence length="98" mass="10850">MAATFYMKKIDLIEAISKEVKITRSEAKQSVEIILEEISSAIVSGKGVEVRGFGGFQKRHRKGRLGINPKTGQKTEVAEKFVPFFKPGKLLKEAVNKG</sequence>
<dbReference type="PANTHER" id="PTHR33175:SF5">
    <property type="entry name" value="INTEGRATION HOST FACTOR SUBUNIT BETA"/>
    <property type="match status" value="1"/>
</dbReference>
<dbReference type="InterPro" id="IPR020816">
    <property type="entry name" value="Histone-like_DNA-bd_CS"/>
</dbReference>
<dbReference type="EMBL" id="CP006911">
    <property type="protein sequence ID" value="ALE02040.1"/>
    <property type="molecule type" value="Genomic_DNA"/>
</dbReference>
<dbReference type="Proteomes" id="UP000068905">
    <property type="component" value="Chromosome"/>
</dbReference>
<evidence type="ECO:0000256" key="2">
    <source>
        <dbReference type="ARBA" id="ARBA00023125"/>
    </source>
</evidence>
<evidence type="ECO:0000313" key="5">
    <source>
        <dbReference type="Proteomes" id="UP000068905"/>
    </source>
</evidence>
<dbReference type="SUPFAM" id="SSF47729">
    <property type="entry name" value="IHF-like DNA-binding proteins"/>
    <property type="match status" value="1"/>
</dbReference>
<organism evidence="4 5">
    <name type="scientific">Candidatus Pseudothioglobus singularis PS1</name>
    <dbReference type="NCBI Taxonomy" id="1125411"/>
    <lineage>
        <taxon>Bacteria</taxon>
        <taxon>Pseudomonadati</taxon>
        <taxon>Pseudomonadota</taxon>
        <taxon>Gammaproteobacteria</taxon>
        <taxon>Candidatus Pseudothioglobaceae</taxon>
        <taxon>Candidatus Pseudothioglobus</taxon>
    </lineage>
</organism>
<evidence type="ECO:0000256" key="1">
    <source>
        <dbReference type="ARBA" id="ARBA00010529"/>
    </source>
</evidence>
<dbReference type="Gene3D" id="4.10.520.10">
    <property type="entry name" value="IHF-like DNA-binding proteins"/>
    <property type="match status" value="1"/>
</dbReference>
<comment type="similarity">
    <text evidence="1 3">Belongs to the bacterial histone-like protein family.</text>
</comment>
<dbReference type="PANTHER" id="PTHR33175">
    <property type="entry name" value="DNA-BINDING PROTEIN HU"/>
    <property type="match status" value="1"/>
</dbReference>
<dbReference type="RefSeq" id="WP_053820252.1">
    <property type="nucleotide sequence ID" value="NZ_CP006911.1"/>
</dbReference>
<dbReference type="SMART" id="SM00411">
    <property type="entry name" value="BHL"/>
    <property type="match status" value="1"/>
</dbReference>
<evidence type="ECO:0000256" key="3">
    <source>
        <dbReference type="RuleBase" id="RU003939"/>
    </source>
</evidence>
<keyword evidence="5" id="KW-1185">Reference proteome</keyword>
<accession>A0A0M5KT31</accession>
<dbReference type="STRING" id="1125411.W908_05435"/>
<dbReference type="OrthoDB" id="9804203at2"/>